<evidence type="ECO:0008006" key="4">
    <source>
        <dbReference type="Google" id="ProtNLM"/>
    </source>
</evidence>
<dbReference type="Proteomes" id="UP000644020">
    <property type="component" value="Unassembled WGS sequence"/>
</dbReference>
<evidence type="ECO:0000313" key="2">
    <source>
        <dbReference type="EMBL" id="GHA88000.1"/>
    </source>
</evidence>
<sequence>MKRISFRRSAGLTAAAVALIAGPALSAHASTSAAPTEQRAYAEQVRAAGLTDRQAGQLQQQVDAVLAREPQARQTSANTLAIPGGTVTVPAPGQTEPRDLAAPDARAACGDGHLCITDGRGVNYDYYRCGYYDFNGIGNGTFNNNQTPGTRARFYNSDGSERWSHVAKGTGTASWTPVYHIRPC</sequence>
<dbReference type="RefSeq" id="WP_229849816.1">
    <property type="nucleotide sequence ID" value="NZ_BMUL01000008.1"/>
</dbReference>
<name>A0A918WA59_9ACTN</name>
<proteinExistence type="predicted"/>
<reference evidence="2" key="2">
    <citation type="submission" date="2020-09" db="EMBL/GenBank/DDBJ databases">
        <authorList>
            <person name="Sun Q."/>
            <person name="Ohkuma M."/>
        </authorList>
    </citation>
    <scope>NUCLEOTIDE SEQUENCE</scope>
    <source>
        <strain evidence="2">JCM 4518</strain>
    </source>
</reference>
<protein>
    <recommendedName>
        <fullName evidence="4">Secreted protein</fullName>
    </recommendedName>
</protein>
<organism evidence="2 3">
    <name type="scientific">Streptomyces termitum</name>
    <dbReference type="NCBI Taxonomy" id="67368"/>
    <lineage>
        <taxon>Bacteria</taxon>
        <taxon>Bacillati</taxon>
        <taxon>Actinomycetota</taxon>
        <taxon>Actinomycetes</taxon>
        <taxon>Kitasatosporales</taxon>
        <taxon>Streptomycetaceae</taxon>
        <taxon>Streptomyces</taxon>
    </lineage>
</organism>
<dbReference type="AlphaFoldDB" id="A0A918WA59"/>
<keyword evidence="1" id="KW-0732">Signal</keyword>
<feature type="chain" id="PRO_5037065459" description="Secreted protein" evidence="1">
    <location>
        <begin position="30"/>
        <end position="184"/>
    </location>
</feature>
<keyword evidence="3" id="KW-1185">Reference proteome</keyword>
<dbReference type="EMBL" id="BMUL01000008">
    <property type="protein sequence ID" value="GHA88000.1"/>
    <property type="molecule type" value="Genomic_DNA"/>
</dbReference>
<feature type="signal peptide" evidence="1">
    <location>
        <begin position="1"/>
        <end position="29"/>
    </location>
</feature>
<gene>
    <name evidence="2" type="ORF">GCM10010305_34530</name>
</gene>
<comment type="caution">
    <text evidence="2">The sequence shown here is derived from an EMBL/GenBank/DDBJ whole genome shotgun (WGS) entry which is preliminary data.</text>
</comment>
<evidence type="ECO:0000256" key="1">
    <source>
        <dbReference type="SAM" id="SignalP"/>
    </source>
</evidence>
<evidence type="ECO:0000313" key="3">
    <source>
        <dbReference type="Proteomes" id="UP000644020"/>
    </source>
</evidence>
<accession>A0A918WA59</accession>
<reference evidence="2" key="1">
    <citation type="journal article" date="2014" name="Int. J. Syst. Evol. Microbiol.">
        <title>Complete genome sequence of Corynebacterium casei LMG S-19264T (=DSM 44701T), isolated from a smear-ripened cheese.</title>
        <authorList>
            <consortium name="US DOE Joint Genome Institute (JGI-PGF)"/>
            <person name="Walter F."/>
            <person name="Albersmeier A."/>
            <person name="Kalinowski J."/>
            <person name="Ruckert C."/>
        </authorList>
    </citation>
    <scope>NUCLEOTIDE SEQUENCE</scope>
    <source>
        <strain evidence="2">JCM 4518</strain>
    </source>
</reference>